<dbReference type="Gene3D" id="2.60.40.10">
    <property type="entry name" value="Immunoglobulins"/>
    <property type="match status" value="4"/>
</dbReference>
<name>A0A8C5PSA1_9ANUR</name>
<dbReference type="InterPro" id="IPR003597">
    <property type="entry name" value="Ig_C1-set"/>
</dbReference>
<feature type="chain" id="PRO_5034481458" description="Ig-like domain-containing protein" evidence="4">
    <location>
        <begin position="20"/>
        <end position="484"/>
    </location>
</feature>
<dbReference type="InterPro" id="IPR013783">
    <property type="entry name" value="Ig-like_fold"/>
</dbReference>
<dbReference type="PROSITE" id="PS50835">
    <property type="entry name" value="IG_LIKE"/>
    <property type="match status" value="3"/>
</dbReference>
<dbReference type="FunFam" id="2.60.40.10:FF:001726">
    <property type="entry name" value="Signal-regulatory protein beta 3"/>
    <property type="match status" value="1"/>
</dbReference>
<dbReference type="InterPro" id="IPR036179">
    <property type="entry name" value="Ig-like_dom_sf"/>
</dbReference>
<keyword evidence="3" id="KW-0472">Membrane</keyword>
<evidence type="ECO:0000259" key="5">
    <source>
        <dbReference type="PROSITE" id="PS50835"/>
    </source>
</evidence>
<keyword evidence="4" id="KW-0732">Signal</keyword>
<keyword evidence="3" id="KW-0812">Transmembrane</keyword>
<dbReference type="CDD" id="cd00098">
    <property type="entry name" value="IgC1"/>
    <property type="match status" value="1"/>
</dbReference>
<feature type="transmembrane region" description="Helical" evidence="3">
    <location>
        <begin position="234"/>
        <end position="255"/>
    </location>
</feature>
<dbReference type="PROSITE" id="PS00290">
    <property type="entry name" value="IG_MHC"/>
    <property type="match status" value="1"/>
</dbReference>
<dbReference type="InterPro" id="IPR051755">
    <property type="entry name" value="Ig-like_CS_Receptor"/>
</dbReference>
<evidence type="ECO:0000256" key="2">
    <source>
        <dbReference type="ARBA" id="ARBA00023180"/>
    </source>
</evidence>
<keyword evidence="2" id="KW-0325">Glycoprotein</keyword>
<dbReference type="InterPro" id="IPR003006">
    <property type="entry name" value="Ig/MHC_CS"/>
</dbReference>
<dbReference type="SUPFAM" id="SSF48726">
    <property type="entry name" value="Immunoglobulin"/>
    <property type="match status" value="2"/>
</dbReference>
<evidence type="ECO:0000256" key="1">
    <source>
        <dbReference type="ARBA" id="ARBA00023157"/>
    </source>
</evidence>
<dbReference type="AlphaFoldDB" id="A0A8C5PSA1"/>
<dbReference type="Pfam" id="PF07654">
    <property type="entry name" value="C1-set"/>
    <property type="match status" value="1"/>
</dbReference>
<keyword evidence="7" id="KW-1185">Reference proteome</keyword>
<dbReference type="InterPro" id="IPR013106">
    <property type="entry name" value="Ig_V-set"/>
</dbReference>
<accession>A0A8C5PSA1</accession>
<organism evidence="6 7">
    <name type="scientific">Leptobrachium leishanense</name>
    <name type="common">Leishan spiny toad</name>
    <dbReference type="NCBI Taxonomy" id="445787"/>
    <lineage>
        <taxon>Eukaryota</taxon>
        <taxon>Metazoa</taxon>
        <taxon>Chordata</taxon>
        <taxon>Craniata</taxon>
        <taxon>Vertebrata</taxon>
        <taxon>Euteleostomi</taxon>
        <taxon>Amphibia</taxon>
        <taxon>Batrachia</taxon>
        <taxon>Anura</taxon>
        <taxon>Pelobatoidea</taxon>
        <taxon>Megophryidae</taxon>
        <taxon>Leptobrachium</taxon>
    </lineage>
</organism>
<dbReference type="SMART" id="SM00407">
    <property type="entry name" value="IGc1"/>
    <property type="match status" value="1"/>
</dbReference>
<dbReference type="InterPro" id="IPR003599">
    <property type="entry name" value="Ig_sub"/>
</dbReference>
<dbReference type="Pfam" id="PF07686">
    <property type="entry name" value="V-set"/>
    <property type="match status" value="1"/>
</dbReference>
<evidence type="ECO:0000313" key="6">
    <source>
        <dbReference type="Ensembl" id="ENSLLEP00000027158.1"/>
    </source>
</evidence>
<dbReference type="Proteomes" id="UP000694569">
    <property type="component" value="Unplaced"/>
</dbReference>
<keyword evidence="1" id="KW-1015">Disulfide bond</keyword>
<feature type="domain" description="Ig-like" evidence="5">
    <location>
        <begin position="34"/>
        <end position="123"/>
    </location>
</feature>
<dbReference type="PANTHER" id="PTHR19971">
    <property type="entry name" value="SIGNAL-REGULATORY PROTEIN BETA"/>
    <property type="match status" value="1"/>
</dbReference>
<dbReference type="Ensembl" id="ENSLLET00000028213.1">
    <property type="protein sequence ID" value="ENSLLEP00000027158.1"/>
    <property type="gene ID" value="ENSLLEG00000016915.1"/>
</dbReference>
<protein>
    <recommendedName>
        <fullName evidence="5">Ig-like domain-containing protein</fullName>
    </recommendedName>
</protein>
<proteinExistence type="predicted"/>
<evidence type="ECO:0000256" key="4">
    <source>
        <dbReference type="SAM" id="SignalP"/>
    </source>
</evidence>
<dbReference type="InterPro" id="IPR007110">
    <property type="entry name" value="Ig-like_dom"/>
</dbReference>
<dbReference type="SMART" id="SM00409">
    <property type="entry name" value="IG"/>
    <property type="match status" value="2"/>
</dbReference>
<dbReference type="GeneTree" id="ENSGT00940000163371"/>
<reference evidence="6" key="2">
    <citation type="submission" date="2025-09" db="UniProtKB">
        <authorList>
            <consortium name="Ensembl"/>
        </authorList>
    </citation>
    <scope>IDENTIFICATION</scope>
</reference>
<evidence type="ECO:0000256" key="3">
    <source>
        <dbReference type="SAM" id="Phobius"/>
    </source>
</evidence>
<dbReference type="FunFam" id="2.60.40.10:FF:001931">
    <property type="entry name" value="Uncharacterized LOC100216153"/>
    <property type="match status" value="1"/>
</dbReference>
<feature type="signal peptide" evidence="4">
    <location>
        <begin position="1"/>
        <end position="19"/>
    </location>
</feature>
<reference evidence="6" key="1">
    <citation type="submission" date="2025-08" db="UniProtKB">
        <authorList>
            <consortium name="Ensembl"/>
        </authorList>
    </citation>
    <scope>IDENTIFICATION</scope>
</reference>
<feature type="domain" description="Ig-like" evidence="5">
    <location>
        <begin position="130"/>
        <end position="219"/>
    </location>
</feature>
<sequence>MACLGFLAAFLTLLHQTGALLKISTSSPQRALAGSTVLFHCIFSGQGSTADPRFLVIMWFYQGKEIVRYHDQVQISHPRVTFDERAARSGNASILLSDVKIEDEGIYSCLVIYSLERTEADIILDVLVSPKIQIPDKSVHGDKEKTLVCSVRDFYPGDITITWLRDGEILRNSSSSKRQINENGTYSVDSTVTITPDHERKKQTFSCRVQHESLPVALQDDFQLVYKDAKWNRIIVICGAVILVMIAVILFIFIFRKLKNLREAPGRFKLNDIKGPEKLIDGEEIILYCIGSNCAENTQVTWLEQRGSDKPEIIRPSSGEVKEEETLLDRSYEICDNREGSWSYSSSLRFIMCLGKHKGVKFICRFTSDNETQEKHFRCKPVYVKPRLVDRVKPSLCVSGEILYSLRLDGFYPRHIQILWTCVTGERQEIISSEEQLVEHSPLTFSVCSEARISEKVFTDPSCKVRVTWEHGSMDQPQSREMSI</sequence>
<evidence type="ECO:0000313" key="7">
    <source>
        <dbReference type="Proteomes" id="UP000694569"/>
    </source>
</evidence>
<keyword evidence="3" id="KW-1133">Transmembrane helix</keyword>
<feature type="domain" description="Ig-like" evidence="5">
    <location>
        <begin position="265"/>
        <end position="378"/>
    </location>
</feature>